<dbReference type="AlphaFoldDB" id="A0A642VBC8"/>
<dbReference type="SUPFAM" id="SSF53328">
    <property type="entry name" value="Formyltransferase"/>
    <property type="match status" value="1"/>
</dbReference>
<name>A0A642VBC8_9ASCO</name>
<dbReference type="GO" id="GO:0004479">
    <property type="term" value="F:methionyl-tRNA formyltransferase activity"/>
    <property type="evidence" value="ECO:0007669"/>
    <property type="project" value="UniProtKB-EC"/>
</dbReference>
<dbReference type="PANTHER" id="PTHR11138:SF5">
    <property type="entry name" value="METHIONYL-TRNA FORMYLTRANSFERASE, MITOCHONDRIAL"/>
    <property type="match status" value="1"/>
</dbReference>
<dbReference type="Pfam" id="PF00551">
    <property type="entry name" value="Formyl_trans_N"/>
    <property type="match status" value="1"/>
</dbReference>
<evidence type="ECO:0000259" key="2">
    <source>
        <dbReference type="Pfam" id="PF00551"/>
    </source>
</evidence>
<protein>
    <recommendedName>
        <fullName evidence="1">methionyl-tRNA formyltransferase</fullName>
        <ecNumber evidence="1">2.1.2.9</ecNumber>
    </recommendedName>
</protein>
<feature type="domain" description="Formyl transferase N-terminal" evidence="2">
    <location>
        <begin position="7"/>
        <end position="191"/>
    </location>
</feature>
<accession>A0A642VBC8</accession>
<proteinExistence type="predicted"/>
<evidence type="ECO:0000256" key="1">
    <source>
        <dbReference type="ARBA" id="ARBA00012261"/>
    </source>
</evidence>
<dbReference type="GO" id="GO:0005739">
    <property type="term" value="C:mitochondrion"/>
    <property type="evidence" value="ECO:0007669"/>
    <property type="project" value="TreeGrafter"/>
</dbReference>
<evidence type="ECO:0000313" key="3">
    <source>
        <dbReference type="EMBL" id="KAA8917181.1"/>
    </source>
</evidence>
<sequence length="360" mass="40960">MVSDPLRIAFFGTDVYTKYSLEAVHKYMQSPDSNIERLDVITRPPKRGGRGRVLVKEAPAGEYAFEHDLNVIRAEKDKEIVNLAKNQYNLAIAVSYGKFIPNEFLSQLKYGGLNVHPSLLPSLAGPAPIHHALLNRHAYTGVTVQSMHPHLFDRGRILLQTPEIPIEPDDTTRSLLHRLGVVGADGLVQVLRSQLYTDPEYSVPSSYAPSYAGKLTSRHKRVNLEVQTLDDILLQHRVLGPLHFFQHAYSVKTKRDMKNKVMTVKRLIIDDVKDASIEYPYIHKTMASLKLGEYGYTEEYGEDKKCIIRVKDGFISATNMLIEGYAFQCPERFRKGANKRGLYNTQLITSQQEVENYWKK</sequence>
<dbReference type="InterPro" id="IPR002376">
    <property type="entry name" value="Formyl_transf_N"/>
</dbReference>
<dbReference type="CDD" id="cd08646">
    <property type="entry name" value="FMT_core_Met-tRNA-FMT_N"/>
    <property type="match status" value="1"/>
</dbReference>
<keyword evidence="4" id="KW-1185">Reference proteome</keyword>
<dbReference type="PANTHER" id="PTHR11138">
    <property type="entry name" value="METHIONYL-TRNA FORMYLTRANSFERASE"/>
    <property type="match status" value="1"/>
</dbReference>
<comment type="caution">
    <text evidence="3">The sequence shown here is derived from an EMBL/GenBank/DDBJ whole genome shotgun (WGS) entry which is preliminary data.</text>
</comment>
<dbReference type="OrthoDB" id="10268103at2759"/>
<organism evidence="3 4">
    <name type="scientific">Trichomonascus ciferrii</name>
    <dbReference type="NCBI Taxonomy" id="44093"/>
    <lineage>
        <taxon>Eukaryota</taxon>
        <taxon>Fungi</taxon>
        <taxon>Dikarya</taxon>
        <taxon>Ascomycota</taxon>
        <taxon>Saccharomycotina</taxon>
        <taxon>Dipodascomycetes</taxon>
        <taxon>Dipodascales</taxon>
        <taxon>Trichomonascaceae</taxon>
        <taxon>Trichomonascus</taxon>
        <taxon>Trichomonascus ciferrii complex</taxon>
    </lineage>
</organism>
<dbReference type="Proteomes" id="UP000761534">
    <property type="component" value="Unassembled WGS sequence"/>
</dbReference>
<dbReference type="InterPro" id="IPR036477">
    <property type="entry name" value="Formyl_transf_N_sf"/>
</dbReference>
<dbReference type="EC" id="2.1.2.9" evidence="1"/>
<dbReference type="EMBL" id="SWFS01000056">
    <property type="protein sequence ID" value="KAA8917181.1"/>
    <property type="molecule type" value="Genomic_DNA"/>
</dbReference>
<reference evidence="3" key="1">
    <citation type="journal article" date="2019" name="G3 (Bethesda)">
        <title>Genome Assemblies of Two Rare Opportunistic Yeast Pathogens: Diutina rugosa (syn. Candida rugosa) and Trichomonascus ciferrii (syn. Candida ciferrii).</title>
        <authorList>
            <person name="Mixao V."/>
            <person name="Saus E."/>
            <person name="Hansen A.P."/>
            <person name="Lass-Florl C."/>
            <person name="Gabaldon T."/>
        </authorList>
    </citation>
    <scope>NUCLEOTIDE SEQUENCE</scope>
    <source>
        <strain evidence="3">CBS 4856</strain>
    </source>
</reference>
<dbReference type="Gene3D" id="3.40.50.12230">
    <property type="match status" value="1"/>
</dbReference>
<dbReference type="InterPro" id="IPR041711">
    <property type="entry name" value="Met-tRNA-FMT_N"/>
</dbReference>
<dbReference type="VEuPathDB" id="FungiDB:TRICI_000661"/>
<evidence type="ECO:0000313" key="4">
    <source>
        <dbReference type="Proteomes" id="UP000761534"/>
    </source>
</evidence>
<gene>
    <name evidence="3" type="ORF">TRICI_000661</name>
</gene>